<dbReference type="GO" id="GO:0000166">
    <property type="term" value="F:nucleotide binding"/>
    <property type="evidence" value="ECO:0007669"/>
    <property type="project" value="InterPro"/>
</dbReference>
<dbReference type="PANTHER" id="PTHR43818">
    <property type="entry name" value="BCDNA.GH03377"/>
    <property type="match status" value="1"/>
</dbReference>
<keyword evidence="1 4" id="KW-0560">Oxidoreductase</keyword>
<dbReference type="Gene3D" id="3.30.360.10">
    <property type="entry name" value="Dihydrodipicolinate Reductase, domain 2"/>
    <property type="match status" value="1"/>
</dbReference>
<dbReference type="InterPro" id="IPR050463">
    <property type="entry name" value="Gfo/Idh/MocA_oxidrdct_glycsds"/>
</dbReference>
<keyword evidence="5" id="KW-1185">Reference proteome</keyword>
<dbReference type="PANTHER" id="PTHR43818:SF11">
    <property type="entry name" value="BCDNA.GH03377"/>
    <property type="match status" value="1"/>
</dbReference>
<accession>A0A518GXI7</accession>
<organism evidence="4 5">
    <name type="scientific">Tautonia plasticadhaerens</name>
    <dbReference type="NCBI Taxonomy" id="2527974"/>
    <lineage>
        <taxon>Bacteria</taxon>
        <taxon>Pseudomonadati</taxon>
        <taxon>Planctomycetota</taxon>
        <taxon>Planctomycetia</taxon>
        <taxon>Isosphaerales</taxon>
        <taxon>Isosphaeraceae</taxon>
        <taxon>Tautonia</taxon>
    </lineage>
</organism>
<dbReference type="AlphaFoldDB" id="A0A518GXI7"/>
<evidence type="ECO:0000313" key="4">
    <source>
        <dbReference type="EMBL" id="QDV33308.1"/>
    </source>
</evidence>
<dbReference type="InterPro" id="IPR036291">
    <property type="entry name" value="NAD(P)-bd_dom_sf"/>
</dbReference>
<feature type="domain" description="Gfo/Idh/MocA-like oxidoreductase N-terminal" evidence="2">
    <location>
        <begin position="4"/>
        <end position="130"/>
    </location>
</feature>
<name>A0A518GXI7_9BACT</name>
<evidence type="ECO:0000259" key="3">
    <source>
        <dbReference type="Pfam" id="PF22725"/>
    </source>
</evidence>
<dbReference type="InterPro" id="IPR055170">
    <property type="entry name" value="GFO_IDH_MocA-like_dom"/>
</dbReference>
<evidence type="ECO:0000256" key="1">
    <source>
        <dbReference type="ARBA" id="ARBA00023002"/>
    </source>
</evidence>
<dbReference type="KEGG" id="tpla:ElP_11510"/>
<dbReference type="Pfam" id="PF01408">
    <property type="entry name" value="GFO_IDH_MocA"/>
    <property type="match status" value="1"/>
</dbReference>
<dbReference type="GO" id="GO:0016491">
    <property type="term" value="F:oxidoreductase activity"/>
    <property type="evidence" value="ECO:0007669"/>
    <property type="project" value="UniProtKB-KW"/>
</dbReference>
<feature type="domain" description="GFO/IDH/MocA-like oxidoreductase" evidence="3">
    <location>
        <begin position="140"/>
        <end position="261"/>
    </location>
</feature>
<dbReference type="SUPFAM" id="SSF51735">
    <property type="entry name" value="NAD(P)-binding Rossmann-fold domains"/>
    <property type="match status" value="1"/>
</dbReference>
<protein>
    <submittedName>
        <fullName evidence="4">Putative oxidoreductase YcjS</fullName>
        <ecNumber evidence="4">1.-.-.-</ecNumber>
    </submittedName>
</protein>
<reference evidence="4 5" key="1">
    <citation type="submission" date="2019-02" db="EMBL/GenBank/DDBJ databases">
        <title>Deep-cultivation of Planctomycetes and their phenomic and genomic characterization uncovers novel biology.</title>
        <authorList>
            <person name="Wiegand S."/>
            <person name="Jogler M."/>
            <person name="Boedeker C."/>
            <person name="Pinto D."/>
            <person name="Vollmers J."/>
            <person name="Rivas-Marin E."/>
            <person name="Kohn T."/>
            <person name="Peeters S.H."/>
            <person name="Heuer A."/>
            <person name="Rast P."/>
            <person name="Oberbeckmann S."/>
            <person name="Bunk B."/>
            <person name="Jeske O."/>
            <person name="Meyerdierks A."/>
            <person name="Storesund J.E."/>
            <person name="Kallscheuer N."/>
            <person name="Luecker S."/>
            <person name="Lage O.M."/>
            <person name="Pohl T."/>
            <person name="Merkel B.J."/>
            <person name="Hornburger P."/>
            <person name="Mueller R.-W."/>
            <person name="Bruemmer F."/>
            <person name="Labrenz M."/>
            <person name="Spormann A.M."/>
            <person name="Op den Camp H."/>
            <person name="Overmann J."/>
            <person name="Amann R."/>
            <person name="Jetten M.S.M."/>
            <person name="Mascher T."/>
            <person name="Medema M.H."/>
            <person name="Devos D.P."/>
            <person name="Kaster A.-K."/>
            <person name="Ovreas L."/>
            <person name="Rohde M."/>
            <person name="Galperin M.Y."/>
            <person name="Jogler C."/>
        </authorList>
    </citation>
    <scope>NUCLEOTIDE SEQUENCE [LARGE SCALE GENOMIC DNA]</scope>
    <source>
        <strain evidence="4 5">ElP</strain>
    </source>
</reference>
<proteinExistence type="predicted"/>
<dbReference type="Proteomes" id="UP000317835">
    <property type="component" value="Chromosome"/>
</dbReference>
<dbReference type="Gene3D" id="3.40.50.720">
    <property type="entry name" value="NAD(P)-binding Rossmann-like Domain"/>
    <property type="match status" value="1"/>
</dbReference>
<dbReference type="SUPFAM" id="SSF55347">
    <property type="entry name" value="Glyceraldehyde-3-phosphate dehydrogenase-like, C-terminal domain"/>
    <property type="match status" value="1"/>
</dbReference>
<dbReference type="EMBL" id="CP036426">
    <property type="protein sequence ID" value="QDV33308.1"/>
    <property type="molecule type" value="Genomic_DNA"/>
</dbReference>
<dbReference type="RefSeq" id="WP_145267700.1">
    <property type="nucleotide sequence ID" value="NZ_CP036426.1"/>
</dbReference>
<dbReference type="Pfam" id="PF22725">
    <property type="entry name" value="GFO_IDH_MocA_C3"/>
    <property type="match status" value="1"/>
</dbReference>
<evidence type="ECO:0000259" key="2">
    <source>
        <dbReference type="Pfam" id="PF01408"/>
    </source>
</evidence>
<dbReference type="OrthoDB" id="9815825at2"/>
<sequence length="340" mass="35315">MTALKIGIVGCGHAARIHSGRLRGLDGVSIVACADPDPEAARALARELAGPGGDPACVAIFADHQHLLAEAAPDVLAIFTPPRSHYRPAMDGLQAGCHLFIEKPLSTNAQEADDIVSLARGRDRVVGVGHQFRLAPSLVEARRRLADGAIGRLRLVSAIMADSWLAGHGGPENAWRLDPRISGGGILADAGDHLLDALIWTTGRPVAEVVAFQEREAPGLDVVDAVCLRLSGGIPATLAISGVAPGPLFEITYFGESGTLRASDSSLQLSGSGAEARFEEIPPTGSPTSIDADFIDAIRSGRPPCCSAEQAMETVRLQEAIARSAGSGQVIRLAQSDASG</sequence>
<dbReference type="InterPro" id="IPR000683">
    <property type="entry name" value="Gfo/Idh/MocA-like_OxRdtase_N"/>
</dbReference>
<gene>
    <name evidence="4" type="primary">ycjS_1</name>
    <name evidence="4" type="ORF">ElP_11510</name>
</gene>
<dbReference type="EC" id="1.-.-.-" evidence="4"/>
<evidence type="ECO:0000313" key="5">
    <source>
        <dbReference type="Proteomes" id="UP000317835"/>
    </source>
</evidence>